<dbReference type="Pfam" id="PF01244">
    <property type="entry name" value="Peptidase_M19"/>
    <property type="match status" value="1"/>
</dbReference>
<dbReference type="EMBL" id="JACHKA010000001">
    <property type="protein sequence ID" value="MBB5984394.1"/>
    <property type="molecule type" value="Genomic_DNA"/>
</dbReference>
<accession>A0ABR6NAU0</accession>
<keyword evidence="2" id="KW-0645">Protease</keyword>
<dbReference type="InterPro" id="IPR008257">
    <property type="entry name" value="Pept_M19"/>
</dbReference>
<keyword evidence="2" id="KW-0378">Hydrolase</keyword>
<feature type="signal peptide" evidence="1">
    <location>
        <begin position="1"/>
        <end position="27"/>
    </location>
</feature>
<dbReference type="Proteomes" id="UP001138540">
    <property type="component" value="Unassembled WGS sequence"/>
</dbReference>
<proteinExistence type="predicted"/>
<organism evidence="2 3">
    <name type="scientific">Sphingobium lignivorans</name>
    <dbReference type="NCBI Taxonomy" id="2735886"/>
    <lineage>
        <taxon>Bacteria</taxon>
        <taxon>Pseudomonadati</taxon>
        <taxon>Pseudomonadota</taxon>
        <taxon>Alphaproteobacteria</taxon>
        <taxon>Sphingomonadales</taxon>
        <taxon>Sphingomonadaceae</taxon>
        <taxon>Sphingobium</taxon>
    </lineage>
</organism>
<dbReference type="PROSITE" id="PS51365">
    <property type="entry name" value="RENAL_DIPEPTIDASE_2"/>
    <property type="match status" value="1"/>
</dbReference>
<keyword evidence="3" id="KW-1185">Reference proteome</keyword>
<dbReference type="PROSITE" id="PS51318">
    <property type="entry name" value="TAT"/>
    <property type="match status" value="1"/>
</dbReference>
<evidence type="ECO:0000313" key="2">
    <source>
        <dbReference type="EMBL" id="MBB5984394.1"/>
    </source>
</evidence>
<dbReference type="RefSeq" id="WP_184149454.1">
    <property type="nucleotide sequence ID" value="NZ_JACHKA010000001.1"/>
</dbReference>
<sequence length="378" mass="40927">MRIDRRALLGGATGLAAAALLPRAAWAADKATGEAMGDDWIVINALGGLGDPNRRGEADPFSPRVLAEAHASGLTAVNCTFGYVSGPGDPFEISVRDVAETDALLRRHEKDLLKILSAADIRRAKAEKKIGIIYGFQNGAMMGEDASRVDIFANLGVRIFQLTYNPANQIGDGSMAPENRGITPFGREVIARLNEQRVMVDLSHSGERTCLEAARISKAPISINHTGCRAVADLPRNKTDAELRLVAEKGGFVGIYFMPFLDVSGHARAEHVVAHIDHAVNLCGEDHVGIGTDGSVTQIDDLKVYEAALAEEIAQRRAAGISATGERPDTYPFVVDLRGPDQFRKLARLLREKGYRTARIEKILGTNFLRYAETIWGS</sequence>
<reference evidence="2 3" key="1">
    <citation type="submission" date="2020-08" db="EMBL/GenBank/DDBJ databases">
        <title>Exploring microbial biodiversity for novel pathways involved in the catabolism of aromatic compounds derived from lignin.</title>
        <authorList>
            <person name="Elkins J."/>
        </authorList>
    </citation>
    <scope>NUCLEOTIDE SEQUENCE [LARGE SCALE GENOMIC DNA]</scope>
    <source>
        <strain evidence="2 3">B1D3A</strain>
    </source>
</reference>
<feature type="chain" id="PRO_5046422076" evidence="1">
    <location>
        <begin position="28"/>
        <end position="378"/>
    </location>
</feature>
<dbReference type="InterPro" id="IPR006311">
    <property type="entry name" value="TAT_signal"/>
</dbReference>
<dbReference type="GO" id="GO:0016805">
    <property type="term" value="F:dipeptidase activity"/>
    <property type="evidence" value="ECO:0007669"/>
    <property type="project" value="UniProtKB-KW"/>
</dbReference>
<evidence type="ECO:0000256" key="1">
    <source>
        <dbReference type="SAM" id="SignalP"/>
    </source>
</evidence>
<dbReference type="PANTHER" id="PTHR10443:SF12">
    <property type="entry name" value="DIPEPTIDASE"/>
    <property type="match status" value="1"/>
</dbReference>
<comment type="caution">
    <text evidence="2">The sequence shown here is derived from an EMBL/GenBank/DDBJ whole genome shotgun (WGS) entry which is preliminary data.</text>
</comment>
<dbReference type="Gene3D" id="3.20.20.140">
    <property type="entry name" value="Metal-dependent hydrolases"/>
    <property type="match status" value="1"/>
</dbReference>
<gene>
    <name evidence="2" type="ORF">HNP60_000368</name>
</gene>
<dbReference type="InterPro" id="IPR032466">
    <property type="entry name" value="Metal_Hydrolase"/>
</dbReference>
<evidence type="ECO:0000313" key="3">
    <source>
        <dbReference type="Proteomes" id="UP001138540"/>
    </source>
</evidence>
<name>A0ABR6NAU0_9SPHN</name>
<dbReference type="PANTHER" id="PTHR10443">
    <property type="entry name" value="MICROSOMAL DIPEPTIDASE"/>
    <property type="match status" value="1"/>
</dbReference>
<dbReference type="SUPFAM" id="SSF51556">
    <property type="entry name" value="Metallo-dependent hydrolases"/>
    <property type="match status" value="1"/>
</dbReference>
<keyword evidence="1" id="KW-0732">Signal</keyword>
<keyword evidence="2" id="KW-0224">Dipeptidase</keyword>
<protein>
    <submittedName>
        <fullName evidence="2">Membrane dipeptidase</fullName>
        <ecNumber evidence="2">3.4.13.19</ecNumber>
    </submittedName>
</protein>
<dbReference type="EC" id="3.4.13.19" evidence="2"/>